<name>A0A9P6CCH9_9AGAR</name>
<evidence type="ECO:0000256" key="1">
    <source>
        <dbReference type="SAM" id="MobiDB-lite"/>
    </source>
</evidence>
<dbReference type="Proteomes" id="UP000807353">
    <property type="component" value="Unassembled WGS sequence"/>
</dbReference>
<dbReference type="EMBL" id="MU150295">
    <property type="protein sequence ID" value="KAF9460671.1"/>
    <property type="molecule type" value="Genomic_DNA"/>
</dbReference>
<comment type="caution">
    <text evidence="2">The sequence shown here is derived from an EMBL/GenBank/DDBJ whole genome shotgun (WGS) entry which is preliminary data.</text>
</comment>
<sequence>MKLLNQSHDGLFPSYWLHRQSCVKQSGPWPGNKQVSKSRHVKRKEGSGPVAMGFSKIRSRTHPVWSHQITFVRTSNTIGKSGEDARTETLGPSAPTQLQSRFQNCQQTPVEKVSRTAVAQADQKFYHLQHTHVSALHSHLHPVLIDYKVSAFMSHIKCSRGSKEQVTY</sequence>
<proteinExistence type="predicted"/>
<evidence type="ECO:0000313" key="2">
    <source>
        <dbReference type="EMBL" id="KAF9460671.1"/>
    </source>
</evidence>
<evidence type="ECO:0000313" key="3">
    <source>
        <dbReference type="Proteomes" id="UP000807353"/>
    </source>
</evidence>
<reference evidence="2" key="1">
    <citation type="submission" date="2020-11" db="EMBL/GenBank/DDBJ databases">
        <authorList>
            <consortium name="DOE Joint Genome Institute"/>
            <person name="Ahrendt S."/>
            <person name="Riley R."/>
            <person name="Andreopoulos W."/>
            <person name="Labutti K."/>
            <person name="Pangilinan J."/>
            <person name="Ruiz-Duenas F.J."/>
            <person name="Barrasa J.M."/>
            <person name="Sanchez-Garcia M."/>
            <person name="Camarero S."/>
            <person name="Miyauchi S."/>
            <person name="Serrano A."/>
            <person name="Linde D."/>
            <person name="Babiker R."/>
            <person name="Drula E."/>
            <person name="Ayuso-Fernandez I."/>
            <person name="Pacheco R."/>
            <person name="Padilla G."/>
            <person name="Ferreira P."/>
            <person name="Barriuso J."/>
            <person name="Kellner H."/>
            <person name="Castanera R."/>
            <person name="Alfaro M."/>
            <person name="Ramirez L."/>
            <person name="Pisabarro A.G."/>
            <person name="Kuo A."/>
            <person name="Tritt A."/>
            <person name="Lipzen A."/>
            <person name="He G."/>
            <person name="Yan M."/>
            <person name="Ng V."/>
            <person name="Cullen D."/>
            <person name="Martin F."/>
            <person name="Rosso M.-N."/>
            <person name="Henrissat B."/>
            <person name="Hibbett D."/>
            <person name="Martinez A.T."/>
            <person name="Grigoriev I.V."/>
        </authorList>
    </citation>
    <scope>NUCLEOTIDE SEQUENCE</scope>
    <source>
        <strain evidence="2">CBS 247.69</strain>
    </source>
</reference>
<protein>
    <submittedName>
        <fullName evidence="2">Uncharacterized protein</fullName>
    </submittedName>
</protein>
<keyword evidence="3" id="KW-1185">Reference proteome</keyword>
<dbReference type="AlphaFoldDB" id="A0A9P6CCH9"/>
<accession>A0A9P6CCH9</accession>
<gene>
    <name evidence="2" type="ORF">BDZ94DRAFT_1265600</name>
</gene>
<organism evidence="2 3">
    <name type="scientific">Collybia nuda</name>
    <dbReference type="NCBI Taxonomy" id="64659"/>
    <lineage>
        <taxon>Eukaryota</taxon>
        <taxon>Fungi</taxon>
        <taxon>Dikarya</taxon>
        <taxon>Basidiomycota</taxon>
        <taxon>Agaricomycotina</taxon>
        <taxon>Agaricomycetes</taxon>
        <taxon>Agaricomycetidae</taxon>
        <taxon>Agaricales</taxon>
        <taxon>Tricholomatineae</taxon>
        <taxon>Clitocybaceae</taxon>
        <taxon>Collybia</taxon>
    </lineage>
</organism>
<feature type="region of interest" description="Disordered" evidence="1">
    <location>
        <begin position="25"/>
        <end position="51"/>
    </location>
</feature>